<dbReference type="SUPFAM" id="SSF82689">
    <property type="entry name" value="Mechanosensitive channel protein MscS (YggB), C-terminal domain"/>
    <property type="match status" value="1"/>
</dbReference>
<feature type="transmembrane region" description="Helical" evidence="8">
    <location>
        <begin position="588"/>
        <end position="611"/>
    </location>
</feature>
<dbReference type="GO" id="GO:0005886">
    <property type="term" value="C:plasma membrane"/>
    <property type="evidence" value="ECO:0007669"/>
    <property type="project" value="UniProtKB-SubCell"/>
</dbReference>
<evidence type="ECO:0000313" key="14">
    <source>
        <dbReference type="Proteomes" id="UP000183987"/>
    </source>
</evidence>
<protein>
    <submittedName>
        <fullName evidence="13">Small-conductance mechanosensitive channel</fullName>
    </submittedName>
</protein>
<dbReference type="SUPFAM" id="SSF50182">
    <property type="entry name" value="Sm-like ribonucleoproteins"/>
    <property type="match status" value="1"/>
</dbReference>
<evidence type="ECO:0000256" key="7">
    <source>
        <dbReference type="SAM" id="MobiDB-lite"/>
    </source>
</evidence>
<evidence type="ECO:0000256" key="4">
    <source>
        <dbReference type="ARBA" id="ARBA00022692"/>
    </source>
</evidence>
<name>A0A1M4V8W9_LOKAT</name>
<feature type="signal peptide" evidence="9">
    <location>
        <begin position="1"/>
        <end position="21"/>
    </location>
</feature>
<dbReference type="InterPro" id="IPR023408">
    <property type="entry name" value="MscS_beta-dom_sf"/>
</dbReference>
<dbReference type="AlphaFoldDB" id="A0A1M4V8W9"/>
<evidence type="ECO:0000256" key="2">
    <source>
        <dbReference type="ARBA" id="ARBA00008017"/>
    </source>
</evidence>
<comment type="similarity">
    <text evidence="2">Belongs to the MscS (TC 1.A.23) family.</text>
</comment>
<dbReference type="PANTHER" id="PTHR30347:SF1">
    <property type="entry name" value="MECHANOSENSITIVE CHANNEL MSCK"/>
    <property type="match status" value="1"/>
</dbReference>
<evidence type="ECO:0000259" key="12">
    <source>
        <dbReference type="Pfam" id="PF21082"/>
    </source>
</evidence>
<dbReference type="SUPFAM" id="SSF82861">
    <property type="entry name" value="Mechanosensitive channel protein MscS (YggB), transmembrane region"/>
    <property type="match status" value="1"/>
</dbReference>
<feature type="transmembrane region" description="Helical" evidence="8">
    <location>
        <begin position="499"/>
        <end position="522"/>
    </location>
</feature>
<keyword evidence="5 8" id="KW-1133">Transmembrane helix</keyword>
<keyword evidence="9" id="KW-0732">Signal</keyword>
<feature type="transmembrane region" description="Helical" evidence="8">
    <location>
        <begin position="550"/>
        <end position="567"/>
    </location>
</feature>
<evidence type="ECO:0000256" key="8">
    <source>
        <dbReference type="SAM" id="Phobius"/>
    </source>
</evidence>
<evidence type="ECO:0000256" key="6">
    <source>
        <dbReference type="ARBA" id="ARBA00023136"/>
    </source>
</evidence>
<dbReference type="Proteomes" id="UP000183987">
    <property type="component" value="Unassembled WGS sequence"/>
</dbReference>
<dbReference type="Gene3D" id="2.30.30.60">
    <property type="match status" value="1"/>
</dbReference>
<feature type="compositionally biased region" description="Low complexity" evidence="7">
    <location>
        <begin position="811"/>
        <end position="821"/>
    </location>
</feature>
<dbReference type="Pfam" id="PF12607">
    <property type="entry name" value="DUF3772"/>
    <property type="match status" value="1"/>
</dbReference>
<dbReference type="InterPro" id="IPR052702">
    <property type="entry name" value="MscS-like_channel"/>
</dbReference>
<evidence type="ECO:0000256" key="3">
    <source>
        <dbReference type="ARBA" id="ARBA00022475"/>
    </source>
</evidence>
<dbReference type="OrthoDB" id="9799209at2"/>
<dbReference type="Gene3D" id="1.10.287.1260">
    <property type="match status" value="1"/>
</dbReference>
<feature type="domain" description="Mechanosensitive ion channel MscS" evidence="10">
    <location>
        <begin position="633"/>
        <end position="700"/>
    </location>
</feature>
<organism evidence="13 14">
    <name type="scientific">Loktanella atrilutea</name>
    <dbReference type="NCBI Taxonomy" id="366533"/>
    <lineage>
        <taxon>Bacteria</taxon>
        <taxon>Pseudomonadati</taxon>
        <taxon>Pseudomonadota</taxon>
        <taxon>Alphaproteobacteria</taxon>
        <taxon>Rhodobacterales</taxon>
        <taxon>Roseobacteraceae</taxon>
        <taxon>Loktanella</taxon>
    </lineage>
</organism>
<feature type="transmembrane region" description="Helical" evidence="8">
    <location>
        <begin position="617"/>
        <end position="646"/>
    </location>
</feature>
<dbReference type="InterPro" id="IPR011066">
    <property type="entry name" value="MscS_channel_C_sf"/>
</dbReference>
<dbReference type="InterPro" id="IPR049278">
    <property type="entry name" value="MS_channel_C"/>
</dbReference>
<feature type="transmembrane region" description="Helical" evidence="8">
    <location>
        <begin position="436"/>
        <end position="456"/>
    </location>
</feature>
<dbReference type="InterPro" id="IPR022249">
    <property type="entry name" value="DUF3772"/>
</dbReference>
<dbReference type="InterPro" id="IPR011014">
    <property type="entry name" value="MscS_channel_TM-2"/>
</dbReference>
<dbReference type="PANTHER" id="PTHR30347">
    <property type="entry name" value="POTASSIUM CHANNEL RELATED"/>
    <property type="match status" value="1"/>
</dbReference>
<feature type="region of interest" description="Disordered" evidence="7">
    <location>
        <begin position="807"/>
        <end position="855"/>
    </location>
</feature>
<evidence type="ECO:0000256" key="9">
    <source>
        <dbReference type="SAM" id="SignalP"/>
    </source>
</evidence>
<evidence type="ECO:0000256" key="5">
    <source>
        <dbReference type="ARBA" id="ARBA00022989"/>
    </source>
</evidence>
<dbReference type="InterPro" id="IPR006686">
    <property type="entry name" value="MscS_channel_CS"/>
</dbReference>
<keyword evidence="6 8" id="KW-0472">Membrane</keyword>
<evidence type="ECO:0000313" key="13">
    <source>
        <dbReference type="EMBL" id="SHE65330.1"/>
    </source>
</evidence>
<keyword evidence="4 8" id="KW-0812">Transmembrane</keyword>
<feature type="compositionally biased region" description="Low complexity" evidence="7">
    <location>
        <begin position="32"/>
        <end position="41"/>
    </location>
</feature>
<feature type="domain" description="Mechanosensitive ion channel MscS C-terminal" evidence="12">
    <location>
        <begin position="709"/>
        <end position="790"/>
    </location>
</feature>
<feature type="region of interest" description="Disordered" evidence="7">
    <location>
        <begin position="26"/>
        <end position="61"/>
    </location>
</feature>
<reference evidence="14" key="1">
    <citation type="submission" date="2016-11" db="EMBL/GenBank/DDBJ databases">
        <authorList>
            <person name="Varghese N."/>
            <person name="Submissions S."/>
        </authorList>
    </citation>
    <scope>NUCLEOTIDE SEQUENCE [LARGE SCALE GENOMIC DNA]</scope>
    <source>
        <strain evidence="14">DSM 29326</strain>
    </source>
</reference>
<dbReference type="InterPro" id="IPR006685">
    <property type="entry name" value="MscS_channel_2nd"/>
</dbReference>
<dbReference type="GO" id="GO:0008381">
    <property type="term" value="F:mechanosensitive monoatomic ion channel activity"/>
    <property type="evidence" value="ECO:0007669"/>
    <property type="project" value="UniProtKB-ARBA"/>
</dbReference>
<feature type="transmembrane region" description="Helical" evidence="8">
    <location>
        <begin position="462"/>
        <end position="479"/>
    </location>
</feature>
<dbReference type="Pfam" id="PF21082">
    <property type="entry name" value="MS_channel_3rd"/>
    <property type="match status" value="1"/>
</dbReference>
<dbReference type="RefSeq" id="WP_072856016.1">
    <property type="nucleotide sequence ID" value="NZ_FQUE01000001.1"/>
</dbReference>
<evidence type="ECO:0000259" key="10">
    <source>
        <dbReference type="Pfam" id="PF00924"/>
    </source>
</evidence>
<feature type="transmembrane region" description="Helical" evidence="8">
    <location>
        <begin position="242"/>
        <end position="262"/>
    </location>
</feature>
<dbReference type="InterPro" id="IPR010920">
    <property type="entry name" value="LSM_dom_sf"/>
</dbReference>
<dbReference type="Gene3D" id="3.30.70.100">
    <property type="match status" value="1"/>
</dbReference>
<feature type="chain" id="PRO_5013336276" evidence="9">
    <location>
        <begin position="22"/>
        <end position="855"/>
    </location>
</feature>
<proteinExistence type="inferred from homology"/>
<evidence type="ECO:0000259" key="11">
    <source>
        <dbReference type="Pfam" id="PF12607"/>
    </source>
</evidence>
<sequence>MIRALPTALALLLVVAQGTSAQVSLDGLIGAPTPTEEPTTEAGDPPSEEAETASPKEAEADTEALTDAQQALSQAVPDLDEWKTRVDQAETLLQAGSGSTLALTRTRETLFGWRDRFQSLGSLNAGRIATVQSQIEALGPVPEGGEEQPAIAARRAELNRQLDVLRAPAILAKEAYARADGLISEVDSQLRARETTRLTARGPSPLNPANWPAALEGGRDALGGVLSAAMARVDRNLSSGTLLRTLPLAVLYMVAALVLLLRSRQWVWLLQDRVERSHARGRAVWSFLLSLWVIVLPTLGLSALILALRQIGVLARSGDTLSQAIFGAGFTIIIARWLNGQLFPVGEHGGPLGYPPDIRAKIRRNGVALGVGLAAIIVVSALMHSAGASDAAIGVMVLPLQVLLAVVLFRLGYLLRHAPMERDGREISSGRVRTTVGLLCMIVAIVTPILAAAGYAAASDALFAPAVMTLAIFGVIIVLQRLVYDIYAPTTDSTDTGPLMPVVIGAVLFLLAVPVLALVWGARVTDLLEVWAQFRAGFQIGETTISPTDFMTFVLIFGGGYLLTQFVKRQLKTSVLPRTRMDLGGQNAVAAGVAYIGIIVSALVAITTAGIDLSSLAIVAGALSVGIGFGLQTIVQNFVSGIILLIERPIGEGDMIEVNGQVGFVRDISVRSTRIETFDRTDVIIPNADLVSGQVTNWTRGNLVGRLIIPVGVAYGSDVEQVRRILLEVGESQPMVLADPGPQALFMAFGASSLDFELRVILRDVNWKVIVTDEMNRDIDRRFAEAGIEIPFAQQDIWLRNPEALHAPRTSAPAEPSADTAAPDDDRPDTAREASAMMDAGDLHDGDAAPEAETQ</sequence>
<keyword evidence="14" id="KW-1185">Reference proteome</keyword>
<dbReference type="STRING" id="366533.SAMN05444339_101991"/>
<comment type="subcellular location">
    <subcellularLocation>
        <location evidence="1">Cell membrane</location>
        <topology evidence="1">Multi-pass membrane protein</topology>
    </subcellularLocation>
</comment>
<feature type="transmembrane region" description="Helical" evidence="8">
    <location>
        <begin position="320"/>
        <end position="338"/>
    </location>
</feature>
<feature type="domain" description="DUF3772" evidence="11">
    <location>
        <begin position="171"/>
        <end position="223"/>
    </location>
</feature>
<dbReference type="PROSITE" id="PS01246">
    <property type="entry name" value="UPF0003"/>
    <property type="match status" value="1"/>
</dbReference>
<gene>
    <name evidence="13" type="ORF">SAMN05444339_101991</name>
</gene>
<feature type="transmembrane region" description="Helical" evidence="8">
    <location>
        <begin position="283"/>
        <end position="308"/>
    </location>
</feature>
<accession>A0A1M4V8W9</accession>
<keyword evidence="3" id="KW-1003">Cell membrane</keyword>
<feature type="transmembrane region" description="Helical" evidence="8">
    <location>
        <begin position="392"/>
        <end position="415"/>
    </location>
</feature>
<dbReference type="EMBL" id="FQUE01000001">
    <property type="protein sequence ID" value="SHE65330.1"/>
    <property type="molecule type" value="Genomic_DNA"/>
</dbReference>
<evidence type="ECO:0000256" key="1">
    <source>
        <dbReference type="ARBA" id="ARBA00004651"/>
    </source>
</evidence>
<dbReference type="Pfam" id="PF00924">
    <property type="entry name" value="MS_channel_2nd"/>
    <property type="match status" value="1"/>
</dbReference>
<feature type="transmembrane region" description="Helical" evidence="8">
    <location>
        <begin position="367"/>
        <end position="386"/>
    </location>
</feature>